<feature type="region of interest" description="Disordered" evidence="3">
    <location>
        <begin position="712"/>
        <end position="738"/>
    </location>
</feature>
<feature type="repeat" description="PPR" evidence="2">
    <location>
        <begin position="391"/>
        <end position="425"/>
    </location>
</feature>
<feature type="repeat" description="PPR" evidence="2">
    <location>
        <begin position="497"/>
        <end position="531"/>
    </location>
</feature>
<reference evidence="5" key="1">
    <citation type="journal article" date="2020" name="Nat. Commun.">
        <title>Genome assembly of wild tea tree DASZ reveals pedigree and selection history of tea varieties.</title>
        <authorList>
            <person name="Zhang W."/>
            <person name="Zhang Y."/>
            <person name="Qiu H."/>
            <person name="Guo Y."/>
            <person name="Wan H."/>
            <person name="Zhang X."/>
            <person name="Scossa F."/>
            <person name="Alseekh S."/>
            <person name="Zhang Q."/>
            <person name="Wang P."/>
            <person name="Xu L."/>
            <person name="Schmidt M.H."/>
            <person name="Jia X."/>
            <person name="Li D."/>
            <person name="Zhu A."/>
            <person name="Guo F."/>
            <person name="Chen W."/>
            <person name="Ni D."/>
            <person name="Usadel B."/>
            <person name="Fernie A.R."/>
            <person name="Wen W."/>
        </authorList>
    </citation>
    <scope>NUCLEOTIDE SEQUENCE [LARGE SCALE GENOMIC DNA]</scope>
    <source>
        <strain evidence="5">cv. G240</strain>
    </source>
</reference>
<feature type="repeat" description="PPR" evidence="2">
    <location>
        <begin position="461"/>
        <end position="496"/>
    </location>
</feature>
<sequence length="738" mass="83108">MLDLQQKEEIPAVVCPPGGASTIKTLVPYLLISDSDILGDNLGLAETISASRPGHVAPRLTRRRHLGHVLLQIFGNGRPKPPIPFSLYAIPPPNNTTSTSHSSTTPIFLPFLQEEDEEEQEVEMLQDPESEQNEQQDEVLESIEDPILRFFKFRTSIQELDPGCQGKLSLQKNRRTSWHLAPGDAVEFVEETEFDFKNGFEDKQEQLGVENENLALEGVVGEILQIARNVPENLTLGELLGPYEGRVGERDCCGGVGFDGSGMPGNGLFVLFRMDGLAGTIACYATSMFTVVSCLGESWDGYDDAWKVYEKMETNNVQPDHVTCSIMITIMRRSGGSAKEAWEFFEKMNRKGVEWHLEVLGALIKSFCDEGLTNEALIIQLEMEKKGISSNAIVYNTLMDAYSKSDRVEEAEGLFAEMKAKGIKPTSATYNILMHAYSRRMQPEIIEKLHLEMENLGLEPNVKSYTCLISAYGRQKKMSDMAADAFLRMKKVGIQPTSHSYTALIHAYSVGGWHEKAFMAFENMQREGVKPSVETYTALLDAFRRAGDTQMLMKIWKLMISDKIVGTRVTFNILLDGFAKQGHYIEARDVICEFGKIGLQPTVMTYNMLMNAYARGGQESKLPQLLKEMSTLNLRPDSITYSTMIYAYVRVRDFKRAFFYHKKMVKSGQVPDAKSYQKLRAILDVKAATNNRKDRKAILGIVNSKMGLLKSTKKRKKDEFWKNKKQQSRIHASPRVGH</sequence>
<dbReference type="PANTHER" id="PTHR45613:SF9">
    <property type="entry name" value="MITOCHONDRIAL GROUP I INTRON SPLICING FACTOR CCM1"/>
    <property type="match status" value="1"/>
</dbReference>
<evidence type="ECO:0000313" key="5">
    <source>
        <dbReference type="Proteomes" id="UP000593564"/>
    </source>
</evidence>
<feature type="repeat" description="PPR" evidence="2">
    <location>
        <begin position="637"/>
        <end position="671"/>
    </location>
</feature>
<proteinExistence type="predicted"/>
<feature type="repeat" description="PPR" evidence="2">
    <location>
        <begin position="426"/>
        <end position="460"/>
    </location>
</feature>
<dbReference type="InterPro" id="IPR002885">
    <property type="entry name" value="PPR_rpt"/>
</dbReference>
<evidence type="ECO:0000256" key="2">
    <source>
        <dbReference type="PROSITE-ProRule" id="PRU00708"/>
    </source>
</evidence>
<keyword evidence="5" id="KW-1185">Reference proteome</keyword>
<dbReference type="Pfam" id="PF01535">
    <property type="entry name" value="PPR"/>
    <property type="match status" value="1"/>
</dbReference>
<evidence type="ECO:0000256" key="3">
    <source>
        <dbReference type="SAM" id="MobiDB-lite"/>
    </source>
</evidence>
<evidence type="ECO:0008006" key="6">
    <source>
        <dbReference type="Google" id="ProtNLM"/>
    </source>
</evidence>
<feature type="region of interest" description="Disordered" evidence="3">
    <location>
        <begin position="116"/>
        <end position="135"/>
    </location>
</feature>
<dbReference type="Proteomes" id="UP000593564">
    <property type="component" value="Unassembled WGS sequence"/>
</dbReference>
<comment type="caution">
    <text evidence="4">The sequence shown here is derived from an EMBL/GenBank/DDBJ whole genome shotgun (WGS) entry which is preliminary data.</text>
</comment>
<feature type="repeat" description="PPR" evidence="2">
    <location>
        <begin position="532"/>
        <end position="566"/>
    </location>
</feature>
<accession>A0A7J7G196</accession>
<evidence type="ECO:0000313" key="4">
    <source>
        <dbReference type="EMBL" id="KAF5933006.1"/>
    </source>
</evidence>
<name>A0A7J7G196_CAMSI</name>
<dbReference type="PANTHER" id="PTHR45613">
    <property type="entry name" value="PENTATRICOPEPTIDE REPEAT-CONTAINING PROTEIN"/>
    <property type="match status" value="1"/>
</dbReference>
<dbReference type="Pfam" id="PF13812">
    <property type="entry name" value="PPR_3"/>
    <property type="match status" value="2"/>
</dbReference>
<feature type="repeat" description="PPR" evidence="2">
    <location>
        <begin position="602"/>
        <end position="636"/>
    </location>
</feature>
<dbReference type="EMBL" id="JACBKZ010000014">
    <property type="protein sequence ID" value="KAF5933006.1"/>
    <property type="molecule type" value="Genomic_DNA"/>
</dbReference>
<dbReference type="Pfam" id="PF13041">
    <property type="entry name" value="PPR_2"/>
    <property type="match status" value="2"/>
</dbReference>
<dbReference type="PROSITE" id="PS51375">
    <property type="entry name" value="PPR"/>
    <property type="match status" value="9"/>
</dbReference>
<gene>
    <name evidence="4" type="ORF">HYC85_029177</name>
</gene>
<dbReference type="NCBIfam" id="TIGR00756">
    <property type="entry name" value="PPR"/>
    <property type="match status" value="8"/>
</dbReference>
<feature type="repeat" description="PPR" evidence="2">
    <location>
        <begin position="567"/>
        <end position="601"/>
    </location>
</feature>
<reference evidence="4 5" key="2">
    <citation type="submission" date="2020-07" db="EMBL/GenBank/DDBJ databases">
        <title>Genome assembly of wild tea tree DASZ reveals pedigree and selection history of tea varieties.</title>
        <authorList>
            <person name="Zhang W."/>
        </authorList>
    </citation>
    <scope>NUCLEOTIDE SEQUENCE [LARGE SCALE GENOMIC DNA]</scope>
    <source>
        <strain evidence="5">cv. G240</strain>
        <tissue evidence="4">Leaf</tissue>
    </source>
</reference>
<feature type="repeat" description="PPR" evidence="2">
    <location>
        <begin position="320"/>
        <end position="355"/>
    </location>
</feature>
<dbReference type="AlphaFoldDB" id="A0A7J7G196"/>
<evidence type="ECO:0000256" key="1">
    <source>
        <dbReference type="ARBA" id="ARBA00022737"/>
    </source>
</evidence>
<dbReference type="InterPro" id="IPR011990">
    <property type="entry name" value="TPR-like_helical_dom_sf"/>
</dbReference>
<keyword evidence="1" id="KW-0677">Repeat</keyword>
<organism evidence="4 5">
    <name type="scientific">Camellia sinensis</name>
    <name type="common">Tea plant</name>
    <name type="synonym">Thea sinensis</name>
    <dbReference type="NCBI Taxonomy" id="4442"/>
    <lineage>
        <taxon>Eukaryota</taxon>
        <taxon>Viridiplantae</taxon>
        <taxon>Streptophyta</taxon>
        <taxon>Embryophyta</taxon>
        <taxon>Tracheophyta</taxon>
        <taxon>Spermatophyta</taxon>
        <taxon>Magnoliopsida</taxon>
        <taxon>eudicotyledons</taxon>
        <taxon>Gunneridae</taxon>
        <taxon>Pentapetalae</taxon>
        <taxon>asterids</taxon>
        <taxon>Ericales</taxon>
        <taxon>Theaceae</taxon>
        <taxon>Camellia</taxon>
    </lineage>
</organism>
<protein>
    <recommendedName>
        <fullName evidence="6">Pentacotripeptide-repeat region of PRORP domain-containing protein</fullName>
    </recommendedName>
</protein>
<dbReference type="Gene3D" id="1.25.40.10">
    <property type="entry name" value="Tetratricopeptide repeat domain"/>
    <property type="match status" value="4"/>
</dbReference>